<sequence length="99" mass="11597">MLIKFEEVCQDIDTLPEEAQLLILDFIQLLKKRYPSTELENKIRENDVPSTLSPKPHPLDTFIEKYGAWEDELTAEEIVKEIYDSRTVSNYDIAILNRL</sequence>
<reference evidence="2" key="1">
    <citation type="submission" date="2015-09" db="EMBL/GenBank/DDBJ databases">
        <authorList>
            <person name="Jackson K.R."/>
            <person name="Lunt B.L."/>
            <person name="Fisher J.N.B."/>
            <person name="Gardner A.V."/>
            <person name="Bailey M.E."/>
            <person name="Deus L.M."/>
            <person name="Earl A.S."/>
            <person name="Gibby P.D."/>
            <person name="Hartmann K.A."/>
            <person name="Liu J.E."/>
            <person name="Manci A.M."/>
            <person name="Nielsen D.A."/>
            <person name="Solomon M.B."/>
            <person name="Breakwell D.P."/>
            <person name="Burnett S.H."/>
            <person name="Grose J.H."/>
        </authorList>
    </citation>
    <scope>NUCLEOTIDE SEQUENCE</scope>
    <source>
        <strain evidence="2">7805</strain>
    </source>
</reference>
<organism evidence="2">
    <name type="scientific">Planktothrix agardhii</name>
    <name type="common">Oscillatoria agardhii</name>
    <dbReference type="NCBI Taxonomy" id="1160"/>
    <lineage>
        <taxon>Bacteria</taxon>
        <taxon>Bacillati</taxon>
        <taxon>Cyanobacteriota</taxon>
        <taxon>Cyanophyceae</taxon>
        <taxon>Oscillatoriophycideae</taxon>
        <taxon>Oscillatoriales</taxon>
        <taxon>Microcoleaceae</taxon>
        <taxon>Planktothrix</taxon>
    </lineage>
</organism>
<gene>
    <name evidence="1" type="ORF">PANO66_01788</name>
    <name evidence="2" type="ORF">PLAM_3159</name>
</gene>
<name>A0A1J1JJ66_PLAAG</name>
<dbReference type="AlphaFoldDB" id="A0A1J1JJ66"/>
<evidence type="ECO:0000313" key="1">
    <source>
        <dbReference type="EMBL" id="CAD5938000.1"/>
    </source>
</evidence>
<reference evidence="1" key="2">
    <citation type="submission" date="2020-09" db="EMBL/GenBank/DDBJ databases">
        <authorList>
            <person name="Blom J."/>
        </authorList>
    </citation>
    <scope>NUCLEOTIDE SEQUENCE</scope>
    <source>
        <strain evidence="1">No.66</strain>
    </source>
</reference>
<dbReference type="Proteomes" id="UP001153761">
    <property type="component" value="Chromosome"/>
</dbReference>
<dbReference type="EMBL" id="LR882963">
    <property type="protein sequence ID" value="CAD5938000.1"/>
    <property type="molecule type" value="Genomic_DNA"/>
</dbReference>
<dbReference type="EMBL" id="LO018304">
    <property type="protein sequence ID" value="CUM61125.1"/>
    <property type="molecule type" value="Genomic_DNA"/>
</dbReference>
<dbReference type="RefSeq" id="WP_026797899.1">
    <property type="nucleotide sequence ID" value="NZ_JBAVBW010000128.1"/>
</dbReference>
<evidence type="ECO:0000313" key="2">
    <source>
        <dbReference type="EMBL" id="CUM61125.1"/>
    </source>
</evidence>
<protein>
    <recommendedName>
        <fullName evidence="3">DUF2281 domain-containing protein</fullName>
    </recommendedName>
</protein>
<accession>A0A1J1JJ66</accession>
<evidence type="ECO:0008006" key="3">
    <source>
        <dbReference type="Google" id="ProtNLM"/>
    </source>
</evidence>
<proteinExistence type="predicted"/>